<keyword evidence="1" id="KW-0175">Coiled coil</keyword>
<name>A0AAV0C782_9ASTE</name>
<organism evidence="5 6">
    <name type="scientific">Cuscuta epithymum</name>
    <dbReference type="NCBI Taxonomy" id="186058"/>
    <lineage>
        <taxon>Eukaryota</taxon>
        <taxon>Viridiplantae</taxon>
        <taxon>Streptophyta</taxon>
        <taxon>Embryophyta</taxon>
        <taxon>Tracheophyta</taxon>
        <taxon>Spermatophyta</taxon>
        <taxon>Magnoliopsida</taxon>
        <taxon>eudicotyledons</taxon>
        <taxon>Gunneridae</taxon>
        <taxon>Pentapetalae</taxon>
        <taxon>asterids</taxon>
        <taxon>lamiids</taxon>
        <taxon>Solanales</taxon>
        <taxon>Convolvulaceae</taxon>
        <taxon>Cuscuteae</taxon>
        <taxon>Cuscuta</taxon>
        <taxon>Cuscuta subgen. Cuscuta</taxon>
    </lineage>
</organism>
<feature type="compositionally biased region" description="Polar residues" evidence="2">
    <location>
        <begin position="274"/>
        <end position="292"/>
    </location>
</feature>
<dbReference type="InterPro" id="IPR006867">
    <property type="entry name" value="DUF632"/>
</dbReference>
<feature type="domain" description="DUF632" evidence="3">
    <location>
        <begin position="320"/>
        <end position="651"/>
    </location>
</feature>
<comment type="caution">
    <text evidence="5">The sequence shown here is derived from an EMBL/GenBank/DDBJ whole genome shotgun (WGS) entry which is preliminary data.</text>
</comment>
<evidence type="ECO:0000259" key="3">
    <source>
        <dbReference type="Pfam" id="PF04782"/>
    </source>
</evidence>
<dbReference type="Proteomes" id="UP001152523">
    <property type="component" value="Unassembled WGS sequence"/>
</dbReference>
<proteinExistence type="predicted"/>
<dbReference type="EMBL" id="CAMAPF010000018">
    <property type="protein sequence ID" value="CAH9070456.1"/>
    <property type="molecule type" value="Genomic_DNA"/>
</dbReference>
<evidence type="ECO:0000256" key="2">
    <source>
        <dbReference type="SAM" id="MobiDB-lite"/>
    </source>
</evidence>
<evidence type="ECO:0000313" key="6">
    <source>
        <dbReference type="Proteomes" id="UP001152523"/>
    </source>
</evidence>
<dbReference type="InterPro" id="IPR006868">
    <property type="entry name" value="DUF630"/>
</dbReference>
<feature type="domain" description="DUF630" evidence="4">
    <location>
        <begin position="1"/>
        <end position="58"/>
    </location>
</feature>
<feature type="region of interest" description="Disordered" evidence="2">
    <location>
        <begin position="270"/>
        <end position="292"/>
    </location>
</feature>
<gene>
    <name evidence="5" type="ORF">CEPIT_LOCUS3452</name>
</gene>
<reference evidence="5" key="1">
    <citation type="submission" date="2022-07" db="EMBL/GenBank/DDBJ databases">
        <authorList>
            <person name="Macas J."/>
            <person name="Novak P."/>
            <person name="Neumann P."/>
        </authorList>
    </citation>
    <scope>NUCLEOTIDE SEQUENCE</scope>
</reference>
<feature type="coiled-coil region" evidence="1">
    <location>
        <begin position="422"/>
        <end position="452"/>
    </location>
</feature>
<dbReference type="PANTHER" id="PTHR21450">
    <property type="entry name" value="PROTEIN ALTERED PHOSPHATE STARVATION RESPONSE 1"/>
    <property type="match status" value="1"/>
</dbReference>
<dbReference type="PANTHER" id="PTHR21450:SF3">
    <property type="entry name" value="DUF630 FAMILY PROTEIN (DUF630 AND DUF632)"/>
    <property type="match status" value="1"/>
</dbReference>
<evidence type="ECO:0000256" key="1">
    <source>
        <dbReference type="SAM" id="Coils"/>
    </source>
</evidence>
<dbReference type="AlphaFoldDB" id="A0AAV0C782"/>
<dbReference type="Pfam" id="PF04783">
    <property type="entry name" value="DUF630"/>
    <property type="match status" value="1"/>
</dbReference>
<keyword evidence="6" id="KW-1185">Reference proteome</keyword>
<sequence>MGCNTSKVDSQEAVQLCKNRKMFIEQAVEYRSRFASGHIAYIESMRRVSSALRDYVDGQGYNEFLVDAFTTPTFAPVNKLNSGFISISSKSFNLKALQSGKSSALKVNYCKSSGSPSVTVEEKPQSPETLRLKAYSPVHQYGMDSFFAMQSVPISSSFCHSSPSNRPNFSSCSPQSTQWDSFWDPFSSLDYYGYTVTSSLDQNILGGDIGLSNVRKEEGIPGVVEHTGCQENSKEKIEVLKSCDKEVVVEDVNDRDSECDKIDSSHIALDLKPNENNNTPVSSTQNHGQPSCQQTTLADCEAKKHIPEFTVYLKTGPTTMEEAIKDLDAQFRIACNAAEAVSVMLEATKACDSSISNDLISTNMLKPVALMTPGPAKSFSSKKFMNPLIIDGDNNGSGGDFSDDSRFCCSHQSTLDRLQLWEKKLYEEVRAAERTRLAYEKKCAQLKNQEENNAGLPLINKTRAAIGVLFAQIKVSMHTVETISERIETLRDEELQPQLLQLMQGLGKMWKVMADSHQLQKCTIDAAKIKLHGSITPSQESLVKNYTKGPPPSEPHKLDRLVANLETELRNWRACFETWIVSQSSYLHALTGWLLCCLNANPITQKQQFYSPGCSVGALTILNICVQWSKLLDSVNEVPILIGLDFFISGIVSLYPQHLDRRDPNSRVIEAGKPCEEEALAAEKMVDAANDVVCSGISVSVGALTDFATIVAQGYADLLTNWEVNYESDEGTTTKGV</sequence>
<evidence type="ECO:0000259" key="4">
    <source>
        <dbReference type="Pfam" id="PF04783"/>
    </source>
</evidence>
<evidence type="ECO:0000313" key="5">
    <source>
        <dbReference type="EMBL" id="CAH9070456.1"/>
    </source>
</evidence>
<dbReference type="Pfam" id="PF04782">
    <property type="entry name" value="DUF632"/>
    <property type="match status" value="1"/>
</dbReference>
<accession>A0AAV0C782</accession>
<protein>
    <submittedName>
        <fullName evidence="5">Uncharacterized protein</fullName>
    </submittedName>
</protein>